<dbReference type="AlphaFoldDB" id="A0A7G7G969"/>
<dbReference type="EMBL" id="CP055156">
    <property type="protein sequence ID" value="QNF33703.1"/>
    <property type="molecule type" value="Genomic_DNA"/>
</dbReference>
<dbReference type="KEGG" id="aswu:HUW51_13600"/>
<proteinExistence type="predicted"/>
<dbReference type="Proteomes" id="UP000515237">
    <property type="component" value="Chromosome"/>
</dbReference>
<dbReference type="RefSeq" id="WP_185270186.1">
    <property type="nucleotide sequence ID" value="NZ_CP055156.1"/>
</dbReference>
<organism evidence="1 2">
    <name type="scientific">Adhaeribacter swui</name>
    <dbReference type="NCBI Taxonomy" id="2086471"/>
    <lineage>
        <taxon>Bacteria</taxon>
        <taxon>Pseudomonadati</taxon>
        <taxon>Bacteroidota</taxon>
        <taxon>Cytophagia</taxon>
        <taxon>Cytophagales</taxon>
        <taxon>Hymenobacteraceae</taxon>
        <taxon>Adhaeribacter</taxon>
    </lineage>
</organism>
<gene>
    <name evidence="1" type="ORF">HUW51_13600</name>
</gene>
<name>A0A7G7G969_9BACT</name>
<reference evidence="1 2" key="1">
    <citation type="journal article" date="2018" name="Int. J. Syst. Evol. Microbiol.">
        <title>Adhaeribacter swui sp. nov., isolated from wet mud.</title>
        <authorList>
            <person name="Kim D.U."/>
            <person name="Kim K.W."/>
            <person name="Kang M.S."/>
            <person name="Kim J.Y."/>
            <person name="Jang J.H."/>
            <person name="Kim M.K."/>
        </authorList>
    </citation>
    <scope>NUCLEOTIDE SEQUENCE [LARGE SCALE GENOMIC DNA]</scope>
    <source>
        <strain evidence="1 2">KCTC 52873</strain>
    </source>
</reference>
<evidence type="ECO:0000313" key="1">
    <source>
        <dbReference type="EMBL" id="QNF33703.1"/>
    </source>
</evidence>
<keyword evidence="2" id="KW-1185">Reference proteome</keyword>
<protein>
    <submittedName>
        <fullName evidence="1">Uncharacterized protein</fullName>
    </submittedName>
</protein>
<evidence type="ECO:0000313" key="2">
    <source>
        <dbReference type="Proteomes" id="UP000515237"/>
    </source>
</evidence>
<sequence length="713" mass="81419">MPSEKRILFLFLLWLGSLLPGYAQNSAFNEVVLKVDTTVYSRSQNTIYANGEPQMAFTYDNDDEIAEVNLYAKNMAAIYNLSLANSADYNLLDSVVNVNDQYFKVKVKFKNLTTSQFLNFTFSIQDTTAAPPRVEVIKLLPVTNTTVQFTSNDTDLYVGEEKTFELTTNNLKNIRLQTDWVKSDGLDYRLSESNGTLRLHIMPNALGSKILNLQLQTNKPTLNKYQKPQYHLPVIQKTFTVKASRLKFINIDKKEITSDEVARTKGVEVMIENNWAINLQKTYRIEDQEQPGGVLIAELFTRNTVTNNRVLCWLRVYNYHRISEGYLYIKDGDQTKFITNFSITPNTTVKNILVLHEGGDWTNNLTVNPGEIINLRIEGEGLHKARFQFDDLTDITSDSSLRTETARVYKLEVPLNIKRKRIGIYNRAINTNFALTVREYQRPRTFDFISINYGDQSRVVAAVVDGPLFHDRVLKDVVFSFNPSIIDRDATLYGRQYLDIDIRVTNSRNDLIDQRRIEDIVICPGENSPRYAFYGGKDCTLGDISLNNILGRKTYDLDEWSRIEITIRHDKDKYGGEGIVKKMDLVLRRRTKFDIDVSFPAGLLVKKQGESGYGDLGGISMAMIAQMSFYHPEKIARYRPYKVGAGFLALNAFNFSSSPDVDRDIGAVIIGAIYPTTRDSKLTFPLYLGGGYFISKKTDPWFYFLGPGIRVRF</sequence>
<accession>A0A7G7G969</accession>